<feature type="transmembrane region" description="Helical" evidence="1">
    <location>
        <begin position="192"/>
        <end position="216"/>
    </location>
</feature>
<dbReference type="EMBL" id="FVGW01000001">
    <property type="protein sequence ID" value="SKL35468.1"/>
    <property type="molecule type" value="Genomic_DNA"/>
</dbReference>
<keyword evidence="1" id="KW-1133">Transmembrane helix</keyword>
<evidence type="ECO:0000256" key="1">
    <source>
        <dbReference type="SAM" id="Phobius"/>
    </source>
</evidence>
<feature type="transmembrane region" description="Helical" evidence="1">
    <location>
        <begin position="40"/>
        <end position="59"/>
    </location>
</feature>
<keyword evidence="1" id="KW-0472">Membrane</keyword>
<gene>
    <name evidence="2" type="ORF">SAMEA2259716_00201</name>
</gene>
<organism evidence="2 3">
    <name type="scientific">Mycobacteroides abscessus subsp. massiliense</name>
    <dbReference type="NCBI Taxonomy" id="1962118"/>
    <lineage>
        <taxon>Bacteria</taxon>
        <taxon>Bacillati</taxon>
        <taxon>Actinomycetota</taxon>
        <taxon>Actinomycetes</taxon>
        <taxon>Mycobacteriales</taxon>
        <taxon>Mycobacteriaceae</taxon>
        <taxon>Mycobacteroides</taxon>
        <taxon>Mycobacteroides abscessus</taxon>
    </lineage>
</organism>
<proteinExistence type="predicted"/>
<keyword evidence="1" id="KW-0812">Transmembrane</keyword>
<evidence type="ECO:0008006" key="4">
    <source>
        <dbReference type="Google" id="ProtNLM"/>
    </source>
</evidence>
<evidence type="ECO:0000313" key="3">
    <source>
        <dbReference type="Proteomes" id="UP000190074"/>
    </source>
</evidence>
<dbReference type="RefSeq" id="WP_024571054.1">
    <property type="nucleotide sequence ID" value="NZ_CP021122.1"/>
</dbReference>
<dbReference type="Proteomes" id="UP000190074">
    <property type="component" value="Unassembled WGS sequence"/>
</dbReference>
<reference evidence="2 3" key="1">
    <citation type="submission" date="2016-11" db="EMBL/GenBank/DDBJ databases">
        <authorList>
            <consortium name="Pathogen Informatics"/>
        </authorList>
    </citation>
    <scope>NUCLEOTIDE SEQUENCE [LARGE SCALE GENOMIC DNA]</scope>
    <source>
        <strain evidence="2 3">911</strain>
    </source>
</reference>
<protein>
    <recommendedName>
        <fullName evidence="4">Transmembrane protein</fullName>
    </recommendedName>
</protein>
<accession>A0A1U3N1Q9</accession>
<dbReference type="AlphaFoldDB" id="A0A1U3N1Q9"/>
<sequence>MPIRLIGLPWWARWVCTSLLMALVMCPLLLAVPVWDSGPVWAWASFGMIVAVAAGSVVYQEKAHRAYSAVLDGVSDSQRADVVQALWRRHIPVNPAVLRCVFELGETLGKLRKDSSSLSTPVIWRAMATLQIYITHSVRIAAGWSLWAVLLMRLFLSEWFVGRRQERYLTLLRAAANEQSADPGSLLGKREWLWLAVIAAGLVACVVGLAVTFFGFR</sequence>
<feature type="transmembrane region" description="Helical" evidence="1">
    <location>
        <begin position="12"/>
        <end position="34"/>
    </location>
</feature>
<feature type="transmembrane region" description="Helical" evidence="1">
    <location>
        <begin position="137"/>
        <end position="156"/>
    </location>
</feature>
<name>A0A1U3N1Q9_9MYCO</name>
<evidence type="ECO:0000313" key="2">
    <source>
        <dbReference type="EMBL" id="SKL35468.1"/>
    </source>
</evidence>